<evidence type="ECO:0000256" key="11">
    <source>
        <dbReference type="PIRSR" id="PIRSR006268-2"/>
    </source>
</evidence>
<dbReference type="AlphaFoldDB" id="A0A934P8U4"/>
<evidence type="ECO:0000256" key="8">
    <source>
        <dbReference type="ARBA" id="ARBA00031306"/>
    </source>
</evidence>
<comment type="function">
    <text evidence="12">Flavin transferase that catalyzes the transfer of the FMN moiety of FAD and its covalent binding to the hydroxyl group of a threonine residue in a target flavoprotein.</text>
</comment>
<keyword evidence="6 10" id="KW-0274">FAD</keyword>
<protein>
    <recommendedName>
        <fullName evidence="2 10">FAD:protein FMN transferase</fullName>
        <ecNumber evidence="1 10">2.7.1.180</ecNumber>
    </recommendedName>
    <alternativeName>
        <fullName evidence="8 10">Flavin transferase</fullName>
    </alternativeName>
</protein>
<sequence>MKLKYWMLLLLSSLILVGCAQSNQKPSDTSASHLPVVKTAEERNEPLLHTVVQLSIYHENQEEVLDEAINYIKEMEKLLSTNEEGSDVYRINHAKGEPTKVDDRTFELIKQALEMSKESDGKFDISIGAVTNLWQIGSENARVPSDDEIKQALPMINYHDIILNDTDKTVQIKEGMTLELGGISKGFIADRVKEFLASKGVTTAIINLGGNVVVMGTSPNNTEGWKVGIQDPDQVRGVTVGSVYQEDSSIVTSGIYERYLEEDGKRYHHIIDPKTGYPIDNQISGVTVFTKTSTQGDGLSTSLFLLGIDKGLELVNQTEGVEAVFIDKDHGIHLSNGLKDSFELTHGDYHIAE</sequence>
<keyword evidence="4 10" id="KW-0808">Transferase</keyword>
<gene>
    <name evidence="13" type="ORF">JHK64_00390</name>
</gene>
<evidence type="ECO:0000256" key="3">
    <source>
        <dbReference type="ARBA" id="ARBA00022630"/>
    </source>
</evidence>
<organism evidence="13 14">
    <name type="scientific">Streptococcus zalophi</name>
    <dbReference type="NCBI Taxonomy" id="640031"/>
    <lineage>
        <taxon>Bacteria</taxon>
        <taxon>Bacillati</taxon>
        <taxon>Bacillota</taxon>
        <taxon>Bacilli</taxon>
        <taxon>Lactobacillales</taxon>
        <taxon>Streptococcaceae</taxon>
        <taxon>Streptococcus</taxon>
    </lineage>
</organism>
<evidence type="ECO:0000313" key="13">
    <source>
        <dbReference type="EMBL" id="MBJ8349086.1"/>
    </source>
</evidence>
<keyword evidence="12" id="KW-0732">Signal</keyword>
<dbReference type="SUPFAM" id="SSF143631">
    <property type="entry name" value="ApbE-like"/>
    <property type="match status" value="1"/>
</dbReference>
<dbReference type="Pfam" id="PF02424">
    <property type="entry name" value="ApbE"/>
    <property type="match status" value="1"/>
</dbReference>
<dbReference type="GO" id="GO:0016740">
    <property type="term" value="F:transferase activity"/>
    <property type="evidence" value="ECO:0007669"/>
    <property type="project" value="UniProtKB-UniRule"/>
</dbReference>
<keyword evidence="12" id="KW-0472">Membrane</keyword>
<comment type="cofactor">
    <cofactor evidence="11">
        <name>Mg(2+)</name>
        <dbReference type="ChEBI" id="CHEBI:18420"/>
    </cofactor>
    <cofactor evidence="11">
        <name>Mn(2+)</name>
        <dbReference type="ChEBI" id="CHEBI:29035"/>
    </cofactor>
    <text evidence="11">Magnesium. Can also use manganese.</text>
</comment>
<evidence type="ECO:0000256" key="10">
    <source>
        <dbReference type="PIRNR" id="PIRNR006268"/>
    </source>
</evidence>
<evidence type="ECO:0000256" key="9">
    <source>
        <dbReference type="ARBA" id="ARBA00048540"/>
    </source>
</evidence>
<keyword evidence="7 10" id="KW-0460">Magnesium</keyword>
<evidence type="ECO:0000256" key="6">
    <source>
        <dbReference type="ARBA" id="ARBA00022827"/>
    </source>
</evidence>
<feature type="chain" id="PRO_5039744619" description="FAD:protein FMN transferase" evidence="12">
    <location>
        <begin position="21"/>
        <end position="353"/>
    </location>
</feature>
<comment type="caution">
    <text evidence="13">The sequence shown here is derived from an EMBL/GenBank/DDBJ whole genome shotgun (WGS) entry which is preliminary data.</text>
</comment>
<dbReference type="Proteomes" id="UP000644875">
    <property type="component" value="Unassembled WGS sequence"/>
</dbReference>
<keyword evidence="12" id="KW-0997">Cell inner membrane</keyword>
<evidence type="ECO:0000256" key="2">
    <source>
        <dbReference type="ARBA" id="ARBA00016337"/>
    </source>
</evidence>
<feature type="binding site" evidence="11">
    <location>
        <position position="301"/>
    </location>
    <ligand>
        <name>Mg(2+)</name>
        <dbReference type="ChEBI" id="CHEBI:18420"/>
    </ligand>
</feature>
<dbReference type="EMBL" id="JAENBP010000001">
    <property type="protein sequence ID" value="MBJ8349086.1"/>
    <property type="molecule type" value="Genomic_DNA"/>
</dbReference>
<comment type="catalytic activity">
    <reaction evidence="9 10 12">
        <text>L-threonyl-[protein] + FAD = FMN-L-threonyl-[protein] + AMP + H(+)</text>
        <dbReference type="Rhea" id="RHEA:36847"/>
        <dbReference type="Rhea" id="RHEA-COMP:11060"/>
        <dbReference type="Rhea" id="RHEA-COMP:11061"/>
        <dbReference type="ChEBI" id="CHEBI:15378"/>
        <dbReference type="ChEBI" id="CHEBI:30013"/>
        <dbReference type="ChEBI" id="CHEBI:57692"/>
        <dbReference type="ChEBI" id="CHEBI:74257"/>
        <dbReference type="ChEBI" id="CHEBI:456215"/>
        <dbReference type="EC" id="2.7.1.180"/>
    </reaction>
</comment>
<keyword evidence="5 10" id="KW-0479">Metal-binding</keyword>
<dbReference type="PIRSF" id="PIRSF006268">
    <property type="entry name" value="ApbE"/>
    <property type="match status" value="1"/>
</dbReference>
<comment type="similarity">
    <text evidence="10 12">Belongs to the ApbE family.</text>
</comment>
<evidence type="ECO:0000256" key="1">
    <source>
        <dbReference type="ARBA" id="ARBA00011955"/>
    </source>
</evidence>
<evidence type="ECO:0000256" key="5">
    <source>
        <dbReference type="ARBA" id="ARBA00022723"/>
    </source>
</evidence>
<keyword evidence="3 10" id="KW-0285">Flavoprotein</keyword>
<dbReference type="InterPro" id="IPR003374">
    <property type="entry name" value="ApbE-like_sf"/>
</dbReference>
<proteinExistence type="inferred from homology"/>
<feature type="binding site" evidence="11">
    <location>
        <position position="297"/>
    </location>
    <ligand>
        <name>Mg(2+)</name>
        <dbReference type="ChEBI" id="CHEBI:18420"/>
    </ligand>
</feature>
<dbReference type="PROSITE" id="PS51257">
    <property type="entry name" value="PROKAR_LIPOPROTEIN"/>
    <property type="match status" value="1"/>
</dbReference>
<keyword evidence="14" id="KW-1185">Reference proteome</keyword>
<evidence type="ECO:0000256" key="7">
    <source>
        <dbReference type="ARBA" id="ARBA00022842"/>
    </source>
</evidence>
<name>A0A934P8U4_9STRE</name>
<reference evidence="13 14" key="1">
    <citation type="journal article" date="2021" name="Int. J. Syst. Evol. Microbiol.">
        <title>Streptococcus vicugnae sp. nov., isolated from faeces of alpacas (Vicugna pacos) and cattle (Bos taurus), Streptococcus zalophi sp. nov., and Streptococcus pacificus sp. nov., isolated from respiratory tract of California sea lions (Zalophus californianus).</title>
        <authorList>
            <person name="Volokhov D.V."/>
            <person name="Zagorodnyaya T.A."/>
            <person name="Shen Z."/>
            <person name="Blom J."/>
            <person name="Furtak V.A."/>
            <person name="Eisenberg T."/>
            <person name="Fan P."/>
            <person name="Jeong K.C."/>
            <person name="Gao Y."/>
            <person name="Zhang S."/>
            <person name="Amselle M."/>
        </authorList>
    </citation>
    <scope>NUCLEOTIDE SEQUENCE [LARGE SCALE GENOMIC DNA]</scope>
    <source>
        <strain evidence="14">CSL7508-lung</strain>
    </source>
</reference>
<evidence type="ECO:0000256" key="12">
    <source>
        <dbReference type="RuleBase" id="RU363002"/>
    </source>
</evidence>
<dbReference type="GO" id="GO:0046872">
    <property type="term" value="F:metal ion binding"/>
    <property type="evidence" value="ECO:0007669"/>
    <property type="project" value="UniProtKB-UniRule"/>
</dbReference>
<dbReference type="GO" id="GO:0005886">
    <property type="term" value="C:plasma membrane"/>
    <property type="evidence" value="ECO:0007669"/>
    <property type="project" value="UniProtKB-SubCell"/>
</dbReference>
<comment type="subcellular location">
    <subcellularLocation>
        <location evidence="12">Cell inner membrane</location>
        <topology evidence="12">Lipid-anchor</topology>
        <orientation evidence="12">Periplasmic side</orientation>
    </subcellularLocation>
</comment>
<keyword evidence="12" id="KW-1003">Cell membrane</keyword>
<dbReference type="InterPro" id="IPR024932">
    <property type="entry name" value="ApbE"/>
</dbReference>
<feature type="binding site" evidence="11">
    <location>
        <position position="182"/>
    </location>
    <ligand>
        <name>Mg(2+)</name>
        <dbReference type="ChEBI" id="CHEBI:18420"/>
    </ligand>
</feature>
<accession>A0A934P8U4</accession>
<dbReference type="EC" id="2.7.1.180" evidence="1 10"/>
<evidence type="ECO:0000313" key="14">
    <source>
        <dbReference type="Proteomes" id="UP000644875"/>
    </source>
</evidence>
<feature type="signal peptide" evidence="12">
    <location>
        <begin position="1"/>
        <end position="20"/>
    </location>
</feature>
<keyword evidence="12" id="KW-0449">Lipoprotein</keyword>
<dbReference type="PANTHER" id="PTHR30040:SF2">
    <property type="entry name" value="FAD:PROTEIN FMN TRANSFERASE"/>
    <property type="match status" value="1"/>
</dbReference>
<dbReference type="PANTHER" id="PTHR30040">
    <property type="entry name" value="THIAMINE BIOSYNTHESIS LIPOPROTEIN APBE"/>
    <property type="match status" value="1"/>
</dbReference>
<evidence type="ECO:0000256" key="4">
    <source>
        <dbReference type="ARBA" id="ARBA00022679"/>
    </source>
</evidence>
<dbReference type="Gene3D" id="3.10.520.10">
    <property type="entry name" value="ApbE-like domains"/>
    <property type="match status" value="1"/>
</dbReference>
<dbReference type="RefSeq" id="WP_199567018.1">
    <property type="nucleotide sequence ID" value="NZ_JAENBP010000001.1"/>
</dbReference>